<name>A0A1B4FSX1_9BURK</name>
<dbReference type="AlphaFoldDB" id="A0A1B4FSX1"/>
<dbReference type="InterPro" id="IPR011042">
    <property type="entry name" value="6-blade_b-propeller_TolB-like"/>
</dbReference>
<proteinExistence type="predicted"/>
<dbReference type="EMBL" id="CP013388">
    <property type="protein sequence ID" value="AOJ06766.1"/>
    <property type="molecule type" value="Genomic_DNA"/>
</dbReference>
<feature type="chain" id="PRO_5015355875" description="BceP" evidence="1">
    <location>
        <begin position="29"/>
        <end position="732"/>
    </location>
</feature>
<dbReference type="InterPro" id="IPR011041">
    <property type="entry name" value="Quinoprot_gluc/sorb_DH_b-prop"/>
</dbReference>
<evidence type="ECO:0000313" key="3">
    <source>
        <dbReference type="Proteomes" id="UP000067711"/>
    </source>
</evidence>
<organism evidence="2 3">
    <name type="scientific">Burkholderia mayonis</name>
    <dbReference type="NCBI Taxonomy" id="1385591"/>
    <lineage>
        <taxon>Bacteria</taxon>
        <taxon>Pseudomonadati</taxon>
        <taxon>Pseudomonadota</taxon>
        <taxon>Betaproteobacteria</taxon>
        <taxon>Burkholderiales</taxon>
        <taxon>Burkholderiaceae</taxon>
        <taxon>Burkholderia</taxon>
        <taxon>pseudomallei group</taxon>
    </lineage>
</organism>
<evidence type="ECO:0000313" key="2">
    <source>
        <dbReference type="EMBL" id="AOJ06766.1"/>
    </source>
</evidence>
<dbReference type="Gene3D" id="2.120.10.30">
    <property type="entry name" value="TolB, C-terminal domain"/>
    <property type="match status" value="1"/>
</dbReference>
<sequence length="732" mass="78883">MKSTRTLNALLAMLTVWPLLLRQADASAQTQLTYTTSWIGNTFGFGDGKWVQQDIEAIAVAADGTVYANAPWDESGAEVSAYRGGDRIAVAGWTHGWGSTGGDAIAVNGTYLYAAMSIGNENGLLVGADYPPKGQTWYGVTRRPLTSIKIGAPFASGIGNSWNPTKNSFLRVNVSPTGVDGSVRGIAATDKELYVANTASNLIVVYDANTMRQLRSWRATQPGRIAVDADGSLWVIEGYTAAAGRAITHYTASGGALPSLAALPQGVLPADLAISPSGQLLIADSGPSQQVYVYAKPAGVPVLSSILGTRSGIFHAVKGTPGDWRFNGPTGIGFDRGGNLYVSQNGVGPRAPGSTLTGEGTVLESYVYASQALNWRLYGLLFVDGGSIDPDEPSQVFTGSKRFAIDYTKPPGQDWRYAAFTLDRFGYPDDPAFHLPKGVRGEPMLRRVGGRRLLYAIDMYSHYLSIYRFDTATQGQIAIPAGLLSQNPIPGAWPVGQPAYGEWMWRNTNGDSNVDASEIVANPSTGNAMQNGFWWVDSAGDVWLGSLVSGIRRLPFQGFDAHGNPIYDYASVQMFAMPAPFNRIARVSYQPDSDMMYVAGFTPALPYDPAHWKEQGRVLARYDNWRSGAPELRYAIMLPWDMSANPQRMTVGFAVAGNYIFVVELYTAKIDVYDARTGDLVGYMTPGAAVGGTSGWVDVSLGISAFLRPGGDYVVLVEDDARAKLLMYRWTP</sequence>
<protein>
    <recommendedName>
        <fullName evidence="4">BceP</fullName>
    </recommendedName>
</protein>
<reference evidence="2 3" key="1">
    <citation type="submission" date="2015-12" db="EMBL/GenBank/DDBJ databases">
        <title>Diversity of Burkholderia near neighbor genomes.</title>
        <authorList>
            <person name="Sahl J."/>
            <person name="Wagner D."/>
            <person name="Keim P."/>
        </authorList>
    </citation>
    <scope>NUCLEOTIDE SEQUENCE [LARGE SCALE GENOMIC DNA]</scope>
    <source>
        <strain evidence="2 3">BDU8</strain>
    </source>
</reference>
<dbReference type="Proteomes" id="UP000067711">
    <property type="component" value="Chromosome 2"/>
</dbReference>
<evidence type="ECO:0008006" key="4">
    <source>
        <dbReference type="Google" id="ProtNLM"/>
    </source>
</evidence>
<gene>
    <name evidence="2" type="ORF">WS71_05095</name>
</gene>
<feature type="signal peptide" evidence="1">
    <location>
        <begin position="1"/>
        <end position="28"/>
    </location>
</feature>
<dbReference type="SUPFAM" id="SSF63825">
    <property type="entry name" value="YWTD domain"/>
    <property type="match status" value="1"/>
</dbReference>
<accession>A0A1B4FSX1</accession>
<dbReference type="RefSeq" id="WP_066485069.1">
    <property type="nucleotide sequence ID" value="NZ_CP013388.1"/>
</dbReference>
<evidence type="ECO:0000256" key="1">
    <source>
        <dbReference type="SAM" id="SignalP"/>
    </source>
</evidence>
<keyword evidence="1" id="KW-0732">Signal</keyword>
<dbReference type="SUPFAM" id="SSF50952">
    <property type="entry name" value="Soluble quinoprotein glucose dehydrogenase"/>
    <property type="match status" value="1"/>
</dbReference>